<dbReference type="EMBL" id="KJ019052">
    <property type="protein sequence ID" value="AIX19907.1"/>
    <property type="molecule type" value="Genomic_DNA"/>
</dbReference>
<organism evidence="1 2">
    <name type="scientific">Synechococcus phage ACG-2014f_Syn7803C7</name>
    <dbReference type="NCBI Taxonomy" id="2790345"/>
    <lineage>
        <taxon>Viruses</taxon>
        <taxon>Duplodnaviria</taxon>
        <taxon>Heunggongvirae</taxon>
        <taxon>Uroviricota</taxon>
        <taxon>Caudoviricetes</taxon>
        <taxon>Pantevenvirales</taxon>
        <taxon>Kyanoviridae</taxon>
        <taxon>Atlauavirus</taxon>
        <taxon>Atlauavirus acg2014f</taxon>
    </lineage>
</organism>
<evidence type="ECO:0000313" key="1">
    <source>
        <dbReference type="EMBL" id="AIX19907.1"/>
    </source>
</evidence>
<dbReference type="Proteomes" id="UP000185323">
    <property type="component" value="Segment"/>
</dbReference>
<reference evidence="1 2" key="1">
    <citation type="submission" date="2013-12" db="EMBL/GenBank/DDBJ databases">
        <title>Ecological redundancy of diverse viral populations within a natural community.</title>
        <authorList>
            <person name="Gregory A.C."/>
            <person name="LaButti K."/>
            <person name="Copeland A."/>
            <person name="Woyke T."/>
            <person name="Sullivan M.B."/>
        </authorList>
    </citation>
    <scope>NUCLEOTIDE SEQUENCE [LARGE SCALE GENOMIC DNA]</scope>
    <source>
        <strain evidence="1">Syn7803C7</strain>
    </source>
</reference>
<protein>
    <submittedName>
        <fullName evidence="1">Uncharacterized protein</fullName>
    </submittedName>
</protein>
<accession>A0A0E3F0E1</accession>
<sequence length="140" mass="15032">MGYRNEKAPHTGSLLVGTGGRVTFTGRPSGDMNKIATWGEEGGQIESTNFSDLLALYEESFAVSIVSEDEPSLRPLGEDLKLGDLWYSTSERRQYVFTNGIDDLPVTFRGWTPVISGLSTIANGFVVSNGIIVGVAATTP</sequence>
<proteinExistence type="predicted"/>
<evidence type="ECO:0000313" key="2">
    <source>
        <dbReference type="Proteomes" id="UP000185323"/>
    </source>
</evidence>
<name>A0A0E3F0E1_9CAUD</name>
<keyword evidence="2" id="KW-1185">Reference proteome</keyword>
<gene>
    <name evidence="1" type="ORF">Syn7803C7_16</name>
</gene>